<organism evidence="2 3">
    <name type="scientific">Nephila pilipes</name>
    <name type="common">Giant wood spider</name>
    <name type="synonym">Nephila maculata</name>
    <dbReference type="NCBI Taxonomy" id="299642"/>
    <lineage>
        <taxon>Eukaryota</taxon>
        <taxon>Metazoa</taxon>
        <taxon>Ecdysozoa</taxon>
        <taxon>Arthropoda</taxon>
        <taxon>Chelicerata</taxon>
        <taxon>Arachnida</taxon>
        <taxon>Araneae</taxon>
        <taxon>Araneomorphae</taxon>
        <taxon>Entelegynae</taxon>
        <taxon>Araneoidea</taxon>
        <taxon>Nephilidae</taxon>
        <taxon>Nephila</taxon>
    </lineage>
</organism>
<feature type="compositionally biased region" description="Polar residues" evidence="1">
    <location>
        <begin position="1"/>
        <end position="10"/>
    </location>
</feature>
<evidence type="ECO:0000313" key="3">
    <source>
        <dbReference type="Proteomes" id="UP000887013"/>
    </source>
</evidence>
<reference evidence="2" key="1">
    <citation type="submission" date="2020-08" db="EMBL/GenBank/DDBJ databases">
        <title>Multicomponent nature underlies the extraordinary mechanical properties of spider dragline silk.</title>
        <authorList>
            <person name="Kono N."/>
            <person name="Nakamura H."/>
            <person name="Mori M."/>
            <person name="Yoshida Y."/>
            <person name="Ohtoshi R."/>
            <person name="Malay A.D."/>
            <person name="Moran D.A.P."/>
            <person name="Tomita M."/>
            <person name="Numata K."/>
            <person name="Arakawa K."/>
        </authorList>
    </citation>
    <scope>NUCLEOTIDE SEQUENCE</scope>
</reference>
<keyword evidence="3" id="KW-1185">Reference proteome</keyword>
<feature type="region of interest" description="Disordered" evidence="1">
    <location>
        <begin position="1"/>
        <end position="27"/>
    </location>
</feature>
<comment type="caution">
    <text evidence="2">The sequence shown here is derived from an EMBL/GenBank/DDBJ whole genome shotgun (WGS) entry which is preliminary data.</text>
</comment>
<dbReference type="Proteomes" id="UP000887013">
    <property type="component" value="Unassembled WGS sequence"/>
</dbReference>
<protein>
    <submittedName>
        <fullName evidence="2">Pro-Pol polyprotein</fullName>
    </submittedName>
</protein>
<evidence type="ECO:0000256" key="1">
    <source>
        <dbReference type="SAM" id="MobiDB-lite"/>
    </source>
</evidence>
<accession>A0A8X6UDX6</accession>
<gene>
    <name evidence="2" type="primary">pol_841</name>
    <name evidence="2" type="ORF">NPIL_524841</name>
</gene>
<dbReference type="AlphaFoldDB" id="A0A8X6UDX6"/>
<evidence type="ECO:0000313" key="2">
    <source>
        <dbReference type="EMBL" id="GFU22018.1"/>
    </source>
</evidence>
<feature type="compositionally biased region" description="Basic and acidic residues" evidence="1">
    <location>
        <begin position="14"/>
        <end position="25"/>
    </location>
</feature>
<dbReference type="OrthoDB" id="6434613at2759"/>
<proteinExistence type="predicted"/>
<dbReference type="EMBL" id="BMAW01127646">
    <property type="protein sequence ID" value="GFU22018.1"/>
    <property type="molecule type" value="Genomic_DNA"/>
</dbReference>
<name>A0A8X6UDX6_NEPPI</name>
<sequence>MQNIQRQFNVTFKLPDRGKPEDADKGMMIGDAHVDGLEAEFQANFEAQRDELRKQAKQQIFKVQDDCRKTYNLRRRESKSYRVGDLVTIIRTQIGPHLISLD</sequence>